<comment type="function">
    <text evidence="1 8">Specifically methylates the guanine in position 966 of 16S rRNA in the assembled 30S particle.</text>
</comment>
<dbReference type="PIRSF" id="PIRSF004553">
    <property type="entry name" value="CHP00095"/>
    <property type="match status" value="1"/>
</dbReference>
<keyword evidence="5 8" id="KW-0489">Methyltransferase</keyword>
<dbReference type="InterPro" id="IPR002052">
    <property type="entry name" value="DNA_methylase_N6_adenine_CS"/>
</dbReference>
<keyword evidence="6 8" id="KW-0808">Transferase</keyword>
<keyword evidence="10" id="KW-1185">Reference proteome</keyword>
<gene>
    <name evidence="9" type="ORF">THITH_16435</name>
</gene>
<accession>W0DMD5</accession>
<proteinExistence type="inferred from homology"/>
<comment type="similarity">
    <text evidence="2 8">Belongs to the methyltransferase superfamily. RsmD family.</text>
</comment>
<evidence type="ECO:0000313" key="10">
    <source>
        <dbReference type="Proteomes" id="UP000005289"/>
    </source>
</evidence>
<dbReference type="NCBIfam" id="TIGR00095">
    <property type="entry name" value="16S rRNA (guanine(966)-N(2))-methyltransferase RsmD"/>
    <property type="match status" value="1"/>
</dbReference>
<organism evidence="9 10">
    <name type="scientific">Thioalkalivibrio paradoxus ARh 1</name>
    <dbReference type="NCBI Taxonomy" id="713585"/>
    <lineage>
        <taxon>Bacteria</taxon>
        <taxon>Pseudomonadati</taxon>
        <taxon>Pseudomonadota</taxon>
        <taxon>Gammaproteobacteria</taxon>
        <taxon>Chromatiales</taxon>
        <taxon>Ectothiorhodospiraceae</taxon>
        <taxon>Thioalkalivibrio</taxon>
    </lineage>
</organism>
<dbReference type="GO" id="GO:0003676">
    <property type="term" value="F:nucleic acid binding"/>
    <property type="evidence" value="ECO:0007669"/>
    <property type="project" value="InterPro"/>
</dbReference>
<dbReference type="AlphaFoldDB" id="W0DMD5"/>
<dbReference type="PANTHER" id="PTHR43542:SF1">
    <property type="entry name" value="METHYLTRANSFERASE"/>
    <property type="match status" value="1"/>
</dbReference>
<dbReference type="SUPFAM" id="SSF53335">
    <property type="entry name" value="S-adenosyl-L-methionine-dependent methyltransferases"/>
    <property type="match status" value="1"/>
</dbReference>
<dbReference type="KEGG" id="tti:THITH_16435"/>
<dbReference type="EMBL" id="CP007029">
    <property type="protein sequence ID" value="AHE99616.1"/>
    <property type="molecule type" value="Genomic_DNA"/>
</dbReference>
<dbReference type="RefSeq" id="WP_006746805.1">
    <property type="nucleotide sequence ID" value="NZ_CP007029.1"/>
</dbReference>
<name>W0DMD5_9GAMM</name>
<keyword evidence="8" id="KW-0698">rRNA processing</keyword>
<sequence length="199" mass="21235">MSRRARGAAPAGRPARVRIIGGAWRRRWLPVAPVPGLRPSADAQRETLFNWLQPEIPGAAVLDLFSGTGALGLEAASRGARFVLLVERNPVALRQLRDSVALLAAEQVGVHPGDAQRLLDQGCQAAGGMPFDLVFLDPPFGAGRVGPALQALREGGWLAPRALVYVEQEAALPAPEGWEILRERVGGQARGLLLRVPEA</sequence>
<evidence type="ECO:0000256" key="2">
    <source>
        <dbReference type="ARBA" id="ARBA00005269"/>
    </source>
</evidence>
<dbReference type="InterPro" id="IPR004398">
    <property type="entry name" value="RNA_MeTrfase_RsmD"/>
</dbReference>
<dbReference type="PROSITE" id="PS00092">
    <property type="entry name" value="N6_MTASE"/>
    <property type="match status" value="1"/>
</dbReference>
<dbReference type="HOGENOM" id="CLU_075826_2_2_6"/>
<dbReference type="GO" id="GO:0052913">
    <property type="term" value="F:16S rRNA (guanine(966)-N(2))-methyltransferase activity"/>
    <property type="evidence" value="ECO:0007669"/>
    <property type="project" value="UniProtKB-EC"/>
</dbReference>
<reference evidence="9 10" key="1">
    <citation type="submission" date="2013-12" db="EMBL/GenBank/DDBJ databases">
        <authorList>
            <consortium name="DOE Joint Genome Institute"/>
            <person name="Muyzer G."/>
            <person name="Huntemann M."/>
            <person name="Han J."/>
            <person name="Chen A."/>
            <person name="Kyrpides N."/>
            <person name="Mavromatis K."/>
            <person name="Markowitz V."/>
            <person name="Palaniappan K."/>
            <person name="Ivanova N."/>
            <person name="Schaumberg A."/>
            <person name="Pati A."/>
            <person name="Liolios K."/>
            <person name="Nordberg H.P."/>
            <person name="Cantor M.N."/>
            <person name="Hua S.X."/>
            <person name="Woyke T."/>
        </authorList>
    </citation>
    <scope>NUCLEOTIDE SEQUENCE [LARGE SCALE GENOMIC DNA]</scope>
    <source>
        <strain evidence="9 10">ARh 1</strain>
    </source>
</reference>
<dbReference type="CDD" id="cd02440">
    <property type="entry name" value="AdoMet_MTases"/>
    <property type="match status" value="1"/>
</dbReference>
<dbReference type="Pfam" id="PF03602">
    <property type="entry name" value="Cons_hypoth95"/>
    <property type="match status" value="1"/>
</dbReference>
<protein>
    <recommendedName>
        <fullName evidence="4 8">Ribosomal RNA small subunit methyltransferase D</fullName>
        <ecNumber evidence="3 8">2.1.1.171</ecNumber>
    </recommendedName>
</protein>
<keyword evidence="8" id="KW-0949">S-adenosyl-L-methionine</keyword>
<evidence type="ECO:0000256" key="7">
    <source>
        <dbReference type="ARBA" id="ARBA00048326"/>
    </source>
</evidence>
<dbReference type="Gene3D" id="3.40.50.150">
    <property type="entry name" value="Vaccinia Virus protein VP39"/>
    <property type="match status" value="1"/>
</dbReference>
<evidence type="ECO:0000256" key="3">
    <source>
        <dbReference type="ARBA" id="ARBA00012141"/>
    </source>
</evidence>
<dbReference type="Proteomes" id="UP000005289">
    <property type="component" value="Chromosome"/>
</dbReference>
<evidence type="ECO:0000256" key="1">
    <source>
        <dbReference type="ARBA" id="ARBA00002649"/>
    </source>
</evidence>
<dbReference type="STRING" id="713585.THITH_16435"/>
<evidence type="ECO:0000256" key="5">
    <source>
        <dbReference type="ARBA" id="ARBA00022603"/>
    </source>
</evidence>
<dbReference type="OrthoDB" id="9803017at2"/>
<evidence type="ECO:0000256" key="8">
    <source>
        <dbReference type="PIRNR" id="PIRNR004553"/>
    </source>
</evidence>
<dbReference type="EC" id="2.1.1.171" evidence="3 8"/>
<dbReference type="PANTHER" id="PTHR43542">
    <property type="entry name" value="METHYLTRANSFERASE"/>
    <property type="match status" value="1"/>
</dbReference>
<evidence type="ECO:0000256" key="4">
    <source>
        <dbReference type="ARBA" id="ARBA00013682"/>
    </source>
</evidence>
<evidence type="ECO:0000256" key="6">
    <source>
        <dbReference type="ARBA" id="ARBA00022679"/>
    </source>
</evidence>
<dbReference type="InterPro" id="IPR029063">
    <property type="entry name" value="SAM-dependent_MTases_sf"/>
</dbReference>
<comment type="catalytic activity">
    <reaction evidence="7 8">
        <text>guanosine(966) in 16S rRNA + S-adenosyl-L-methionine = N(2)-methylguanosine(966) in 16S rRNA + S-adenosyl-L-homocysteine + H(+)</text>
        <dbReference type="Rhea" id="RHEA:23548"/>
        <dbReference type="Rhea" id="RHEA-COMP:10211"/>
        <dbReference type="Rhea" id="RHEA-COMP:10212"/>
        <dbReference type="ChEBI" id="CHEBI:15378"/>
        <dbReference type="ChEBI" id="CHEBI:57856"/>
        <dbReference type="ChEBI" id="CHEBI:59789"/>
        <dbReference type="ChEBI" id="CHEBI:74269"/>
        <dbReference type="ChEBI" id="CHEBI:74481"/>
        <dbReference type="EC" id="2.1.1.171"/>
    </reaction>
</comment>
<evidence type="ECO:0000313" key="9">
    <source>
        <dbReference type="EMBL" id="AHE99616.1"/>
    </source>
</evidence>